<dbReference type="Pfam" id="PF13673">
    <property type="entry name" value="Acetyltransf_10"/>
    <property type="match status" value="1"/>
</dbReference>
<dbReference type="InterPro" id="IPR052564">
    <property type="entry name" value="N-acetyltrans/Recomb-assoc"/>
</dbReference>
<name>A0ABY4FKJ9_9MICO</name>
<dbReference type="PROSITE" id="PS51186">
    <property type="entry name" value="GNAT"/>
    <property type="match status" value="1"/>
</dbReference>
<feature type="domain" description="N-acetyltransferase" evidence="1">
    <location>
        <begin position="8"/>
        <end position="162"/>
    </location>
</feature>
<dbReference type="GO" id="GO:0016746">
    <property type="term" value="F:acyltransferase activity"/>
    <property type="evidence" value="ECO:0007669"/>
    <property type="project" value="UniProtKB-KW"/>
</dbReference>
<keyword evidence="3" id="KW-1185">Reference proteome</keyword>
<organism evidence="2 3">
    <name type="scientific">Leucobacter allii</name>
    <dbReference type="NCBI Taxonomy" id="2932247"/>
    <lineage>
        <taxon>Bacteria</taxon>
        <taxon>Bacillati</taxon>
        <taxon>Actinomycetota</taxon>
        <taxon>Actinomycetes</taxon>
        <taxon>Micrococcales</taxon>
        <taxon>Microbacteriaceae</taxon>
        <taxon>Leucobacter</taxon>
    </lineage>
</organism>
<dbReference type="InterPro" id="IPR016181">
    <property type="entry name" value="Acyl_CoA_acyltransferase"/>
</dbReference>
<dbReference type="EC" id="2.3.1.-" evidence="2"/>
<dbReference type="EMBL" id="CP095045">
    <property type="protein sequence ID" value="UOQ56321.1"/>
    <property type="molecule type" value="Genomic_DNA"/>
</dbReference>
<dbReference type="PANTHER" id="PTHR43451">
    <property type="entry name" value="ACETYLTRANSFERASE (GNAT) FAMILY PROTEIN"/>
    <property type="match status" value="1"/>
</dbReference>
<gene>
    <name evidence="2" type="ORF">MUN78_11580</name>
</gene>
<dbReference type="RefSeq" id="WP_244726578.1">
    <property type="nucleotide sequence ID" value="NZ_CP095045.1"/>
</dbReference>
<evidence type="ECO:0000313" key="2">
    <source>
        <dbReference type="EMBL" id="UOQ56321.1"/>
    </source>
</evidence>
<keyword evidence="2" id="KW-0808">Transferase</keyword>
<protein>
    <submittedName>
        <fullName evidence="2">GNAT family N-acetyltransferase</fullName>
        <ecNumber evidence="2">2.3.1.-</ecNumber>
    </submittedName>
</protein>
<proteinExistence type="predicted"/>
<dbReference type="Gene3D" id="3.40.630.30">
    <property type="match status" value="1"/>
</dbReference>
<keyword evidence="2" id="KW-0012">Acyltransferase</keyword>
<accession>A0ABY4FKJ9</accession>
<dbReference type="SUPFAM" id="SSF55729">
    <property type="entry name" value="Acyl-CoA N-acyltransferases (Nat)"/>
    <property type="match status" value="1"/>
</dbReference>
<sequence>MSTTPQHPSIRPYQADDATTTLRIFTAAITKTAAADYSPEQVQAWAQPGQRDATGWHLAMRKRNSFVATANSEVVGFSDVNVHGYIDMMFVDPQHQRQGVARALLEEAERQARELGAASLTADVSITARPFFERHGFFVEHRQEPVKQGVKLVNFRMRKALYEEHQ</sequence>
<evidence type="ECO:0000259" key="1">
    <source>
        <dbReference type="PROSITE" id="PS51186"/>
    </source>
</evidence>
<dbReference type="CDD" id="cd04301">
    <property type="entry name" value="NAT_SF"/>
    <property type="match status" value="1"/>
</dbReference>
<dbReference type="PANTHER" id="PTHR43451:SF1">
    <property type="entry name" value="ACETYLTRANSFERASE"/>
    <property type="match status" value="1"/>
</dbReference>
<reference evidence="2 3" key="1">
    <citation type="submission" date="2022-04" db="EMBL/GenBank/DDBJ databases">
        <title>Leucobacter sp. isolated from rhizosphere of garlic.</title>
        <authorList>
            <person name="Won M."/>
            <person name="Lee C.-M."/>
            <person name="Woen H.-Y."/>
            <person name="Kwon S.-W."/>
        </authorList>
    </citation>
    <scope>NUCLEOTIDE SEQUENCE [LARGE SCALE GENOMIC DNA]</scope>
    <source>
        <strain evidence="2 3">H21R-40</strain>
    </source>
</reference>
<evidence type="ECO:0000313" key="3">
    <source>
        <dbReference type="Proteomes" id="UP000831786"/>
    </source>
</evidence>
<dbReference type="Proteomes" id="UP000831786">
    <property type="component" value="Chromosome"/>
</dbReference>
<dbReference type="InterPro" id="IPR000182">
    <property type="entry name" value="GNAT_dom"/>
</dbReference>